<feature type="compositionally biased region" description="Basic residues" evidence="1">
    <location>
        <begin position="272"/>
        <end position="282"/>
    </location>
</feature>
<organism evidence="3">
    <name type="scientific">Skeletonema marinoi</name>
    <dbReference type="NCBI Taxonomy" id="267567"/>
    <lineage>
        <taxon>Eukaryota</taxon>
        <taxon>Sar</taxon>
        <taxon>Stramenopiles</taxon>
        <taxon>Ochrophyta</taxon>
        <taxon>Bacillariophyta</taxon>
        <taxon>Coscinodiscophyceae</taxon>
        <taxon>Thalassiosirophycidae</taxon>
        <taxon>Thalassiosirales</taxon>
        <taxon>Skeletonemataceae</taxon>
        <taxon>Skeletonema</taxon>
        <taxon>Skeletonema marinoi-dohrnii complex</taxon>
    </lineage>
</organism>
<feature type="transmembrane region" description="Helical" evidence="2">
    <location>
        <begin position="20"/>
        <end position="40"/>
    </location>
</feature>
<keyword evidence="2" id="KW-1133">Transmembrane helix</keyword>
<feature type="compositionally biased region" description="Basic and acidic residues" evidence="1">
    <location>
        <begin position="67"/>
        <end position="78"/>
    </location>
</feature>
<feature type="region of interest" description="Disordered" evidence="1">
    <location>
        <begin position="58"/>
        <end position="81"/>
    </location>
</feature>
<keyword evidence="2" id="KW-0812">Transmembrane</keyword>
<feature type="transmembrane region" description="Helical" evidence="2">
    <location>
        <begin position="95"/>
        <end position="128"/>
    </location>
</feature>
<reference evidence="3" key="1">
    <citation type="submission" date="2021-01" db="EMBL/GenBank/DDBJ databases">
        <authorList>
            <person name="Corre E."/>
            <person name="Pelletier E."/>
            <person name="Niang G."/>
            <person name="Scheremetjew M."/>
            <person name="Finn R."/>
            <person name="Kale V."/>
            <person name="Holt S."/>
            <person name="Cochrane G."/>
            <person name="Meng A."/>
            <person name="Brown T."/>
            <person name="Cohen L."/>
        </authorList>
    </citation>
    <scope>NUCLEOTIDE SEQUENCE</scope>
    <source>
        <strain evidence="3">SM1012Den-03</strain>
    </source>
</reference>
<feature type="region of interest" description="Disordered" evidence="1">
    <location>
        <begin position="272"/>
        <end position="300"/>
    </location>
</feature>
<dbReference type="EMBL" id="HBGZ01028743">
    <property type="protein sequence ID" value="CAD9625756.1"/>
    <property type="molecule type" value="Transcribed_RNA"/>
</dbReference>
<dbReference type="AlphaFoldDB" id="A0A7S2PZN3"/>
<gene>
    <name evidence="3" type="ORF">SMAR0320_LOCUS20434</name>
</gene>
<sequence>MAPKAICGNLITSRRSFLALAWTLTTCLSLFSFIVAIFLATRISQQYTEYRDEYGNRYLEEGGEGNSGDREGEGHSNDERDEDFFSSLTHNSRGLLFASVYTTILGLGLSLYGSTVVIGFMSLVGEYIPPCFTFRSMSMEEEDPSTVDPALGPRKLWAEKIHRGIFLGSLVIFSNLLILCAVIFGELQVNSNYNNDDDNNLFESMFSYRVERITSVFAATCLMLAFLYIFFAVIYLTCGGMSDDDDDDIGSYPSSPTSRGILENQLFEMPTKKRRRRKHRREKSMDQSKQEPLVEGETMIPPVGITENEGFITGVDGYSNESSSSWNNLPELT</sequence>
<evidence type="ECO:0000256" key="2">
    <source>
        <dbReference type="SAM" id="Phobius"/>
    </source>
</evidence>
<proteinExistence type="predicted"/>
<evidence type="ECO:0000256" key="1">
    <source>
        <dbReference type="SAM" id="MobiDB-lite"/>
    </source>
</evidence>
<feature type="transmembrane region" description="Helical" evidence="2">
    <location>
        <begin position="164"/>
        <end position="184"/>
    </location>
</feature>
<keyword evidence="2" id="KW-0472">Membrane</keyword>
<accession>A0A7S2PZN3</accession>
<protein>
    <submittedName>
        <fullName evidence="3">Uncharacterized protein</fullName>
    </submittedName>
</protein>
<evidence type="ECO:0000313" key="3">
    <source>
        <dbReference type="EMBL" id="CAD9625756.1"/>
    </source>
</evidence>
<feature type="region of interest" description="Disordered" evidence="1">
    <location>
        <begin position="314"/>
        <end position="333"/>
    </location>
</feature>
<feature type="compositionally biased region" description="Polar residues" evidence="1">
    <location>
        <begin position="319"/>
        <end position="333"/>
    </location>
</feature>
<name>A0A7S2PZN3_9STRA</name>
<feature type="transmembrane region" description="Helical" evidence="2">
    <location>
        <begin position="213"/>
        <end position="236"/>
    </location>
</feature>